<name>A0A919YQQ6_9BACL</name>
<organism evidence="2 3">
    <name type="scientific">Paenibacillus montaniterrae</name>
    <dbReference type="NCBI Taxonomy" id="429341"/>
    <lineage>
        <taxon>Bacteria</taxon>
        <taxon>Bacillati</taxon>
        <taxon>Bacillota</taxon>
        <taxon>Bacilli</taxon>
        <taxon>Bacillales</taxon>
        <taxon>Paenibacillaceae</taxon>
        <taxon>Paenibacillus</taxon>
    </lineage>
</organism>
<sequence length="261" mass="30219">MYPHHQIAINAITDKLKIRPEVQGVIIGGSVAHGFANESSDIDIMIVYSDEDYARSRSTYNLGYFETEACAYEGGYVDGKIISPSFIKQVAEFGSEPAKFAFQDAFLTYSNIDGLQQLVTAAAKYPVDKKEENMQKFYAQFETWKWYYYEGLKRDNRLLIDHSLTQYLFFAGRLILAYNEILFPSYKWFLKALQEVPSKPKDLMTDIDLVLEKRTPEAVEKLYKSIVEFHNWYAAEHHWTVQFMVDSQLNWLDGPVPVLDL</sequence>
<dbReference type="Pfam" id="PF01909">
    <property type="entry name" value="NTP_transf_2"/>
    <property type="match status" value="1"/>
</dbReference>
<dbReference type="InterPro" id="IPR002934">
    <property type="entry name" value="Polymerase_NTP_transf_dom"/>
</dbReference>
<protein>
    <recommendedName>
        <fullName evidence="1">Polymerase nucleotidyl transferase domain-containing protein</fullName>
    </recommendedName>
</protein>
<dbReference type="Gene3D" id="3.30.460.10">
    <property type="entry name" value="Beta Polymerase, domain 2"/>
    <property type="match status" value="1"/>
</dbReference>
<gene>
    <name evidence="2" type="ORF">J40TS1_39700</name>
</gene>
<reference evidence="2" key="1">
    <citation type="submission" date="2021-03" db="EMBL/GenBank/DDBJ databases">
        <title>Antimicrobial resistance genes in bacteria isolated from Japanese honey, and their potential for conferring macrolide and lincosamide resistance in the American foulbrood pathogen Paenibacillus larvae.</title>
        <authorList>
            <person name="Okamoto M."/>
            <person name="Kumagai M."/>
            <person name="Kanamori H."/>
            <person name="Takamatsu D."/>
        </authorList>
    </citation>
    <scope>NUCLEOTIDE SEQUENCE</scope>
    <source>
        <strain evidence="2">J40TS1</strain>
    </source>
</reference>
<dbReference type="RefSeq" id="WP_213518620.1">
    <property type="nucleotide sequence ID" value="NZ_BOSE01000008.1"/>
</dbReference>
<keyword evidence="3" id="KW-1185">Reference proteome</keyword>
<evidence type="ECO:0000313" key="3">
    <source>
        <dbReference type="Proteomes" id="UP000683139"/>
    </source>
</evidence>
<feature type="domain" description="Polymerase nucleotidyl transferase" evidence="1">
    <location>
        <begin position="15"/>
        <end position="61"/>
    </location>
</feature>
<comment type="caution">
    <text evidence="2">The sequence shown here is derived from an EMBL/GenBank/DDBJ whole genome shotgun (WGS) entry which is preliminary data.</text>
</comment>
<dbReference type="Proteomes" id="UP000683139">
    <property type="component" value="Unassembled WGS sequence"/>
</dbReference>
<dbReference type="EMBL" id="BOSE01000008">
    <property type="protein sequence ID" value="GIP18328.1"/>
    <property type="molecule type" value="Genomic_DNA"/>
</dbReference>
<evidence type="ECO:0000259" key="1">
    <source>
        <dbReference type="Pfam" id="PF01909"/>
    </source>
</evidence>
<dbReference type="InterPro" id="IPR043519">
    <property type="entry name" value="NT_sf"/>
</dbReference>
<accession>A0A919YQQ6</accession>
<proteinExistence type="predicted"/>
<dbReference type="SUPFAM" id="SSF81301">
    <property type="entry name" value="Nucleotidyltransferase"/>
    <property type="match status" value="1"/>
</dbReference>
<dbReference type="CDD" id="cd05403">
    <property type="entry name" value="NT_KNTase_like"/>
    <property type="match status" value="1"/>
</dbReference>
<dbReference type="AlphaFoldDB" id="A0A919YQQ6"/>
<evidence type="ECO:0000313" key="2">
    <source>
        <dbReference type="EMBL" id="GIP18328.1"/>
    </source>
</evidence>